<evidence type="ECO:0000256" key="1">
    <source>
        <dbReference type="SAM" id="MobiDB-lite"/>
    </source>
</evidence>
<evidence type="ECO:0000313" key="3">
    <source>
        <dbReference type="EMBL" id="PZF96009.1"/>
    </source>
</evidence>
<sequence>MVAVVATLATVWLLAALLTGRRQDLLGVAMALLCVLCGTVAGVAVAAARQRGTESPAPDHTVGAADTEPPNIDADTLETLGDREAVRALRERYRDSGAG</sequence>
<protein>
    <submittedName>
        <fullName evidence="3">Uncharacterized protein</fullName>
    </submittedName>
</protein>
<accession>A0A2W2D619</accession>
<reference evidence="3 4" key="1">
    <citation type="submission" date="2018-01" db="EMBL/GenBank/DDBJ databases">
        <title>Draft genome sequence of Jishengella endophytica.</title>
        <authorList>
            <person name="Sahin N."/>
            <person name="Ay H."/>
            <person name="Saygin H."/>
        </authorList>
    </citation>
    <scope>NUCLEOTIDE SEQUENCE [LARGE SCALE GENOMIC DNA]</scope>
    <source>
        <strain evidence="3 4">DSM 45430</strain>
    </source>
</reference>
<dbReference type="AlphaFoldDB" id="A0A2W2D619"/>
<keyword evidence="2" id="KW-1133">Transmembrane helix</keyword>
<feature type="region of interest" description="Disordered" evidence="1">
    <location>
        <begin position="49"/>
        <end position="75"/>
    </location>
</feature>
<name>A0A2W2D619_9ACTN</name>
<dbReference type="EMBL" id="POTX01000084">
    <property type="protein sequence ID" value="PZF96009.1"/>
    <property type="molecule type" value="Genomic_DNA"/>
</dbReference>
<evidence type="ECO:0000313" key="4">
    <source>
        <dbReference type="Proteomes" id="UP000248627"/>
    </source>
</evidence>
<proteinExistence type="predicted"/>
<keyword evidence="2" id="KW-0812">Transmembrane</keyword>
<dbReference type="Proteomes" id="UP000248627">
    <property type="component" value="Unassembled WGS sequence"/>
</dbReference>
<keyword evidence="2" id="KW-0472">Membrane</keyword>
<organism evidence="3 4">
    <name type="scientific">Micromonospora endophytica</name>
    <dbReference type="NCBI Taxonomy" id="515350"/>
    <lineage>
        <taxon>Bacteria</taxon>
        <taxon>Bacillati</taxon>
        <taxon>Actinomycetota</taxon>
        <taxon>Actinomycetes</taxon>
        <taxon>Micromonosporales</taxon>
        <taxon>Micromonosporaceae</taxon>
        <taxon>Micromonospora</taxon>
    </lineage>
</organism>
<keyword evidence="4" id="KW-1185">Reference proteome</keyword>
<evidence type="ECO:0000256" key="2">
    <source>
        <dbReference type="SAM" id="Phobius"/>
    </source>
</evidence>
<comment type="caution">
    <text evidence="3">The sequence shown here is derived from an EMBL/GenBank/DDBJ whole genome shotgun (WGS) entry which is preliminary data.</text>
</comment>
<gene>
    <name evidence="3" type="ORF">C1I93_14540</name>
</gene>
<feature type="transmembrane region" description="Helical" evidence="2">
    <location>
        <begin position="29"/>
        <end position="48"/>
    </location>
</feature>